<evidence type="ECO:0000256" key="1">
    <source>
        <dbReference type="SAM" id="MobiDB-lite"/>
    </source>
</evidence>
<evidence type="ECO:0000313" key="2">
    <source>
        <dbReference type="EMBL" id="KAF2271501.1"/>
    </source>
</evidence>
<name>A0A6A6J4J3_WESOR</name>
<evidence type="ECO:0000313" key="3">
    <source>
        <dbReference type="Proteomes" id="UP000800097"/>
    </source>
</evidence>
<dbReference type="GeneID" id="54552592"/>
<feature type="compositionally biased region" description="Low complexity" evidence="1">
    <location>
        <begin position="48"/>
        <end position="66"/>
    </location>
</feature>
<evidence type="ECO:0008006" key="4">
    <source>
        <dbReference type="Google" id="ProtNLM"/>
    </source>
</evidence>
<gene>
    <name evidence="2" type="ORF">EI97DRAFT_437817</name>
</gene>
<dbReference type="EMBL" id="ML986540">
    <property type="protein sequence ID" value="KAF2271501.1"/>
    <property type="molecule type" value="Genomic_DNA"/>
</dbReference>
<dbReference type="Gene3D" id="6.10.160.20">
    <property type="match status" value="1"/>
</dbReference>
<dbReference type="AlphaFoldDB" id="A0A6A6J4J3"/>
<accession>A0A6A6J4J3</accession>
<reference evidence="2" key="1">
    <citation type="journal article" date="2020" name="Stud. Mycol.">
        <title>101 Dothideomycetes genomes: a test case for predicting lifestyles and emergence of pathogens.</title>
        <authorList>
            <person name="Haridas S."/>
            <person name="Albert R."/>
            <person name="Binder M."/>
            <person name="Bloem J."/>
            <person name="Labutti K."/>
            <person name="Salamov A."/>
            <person name="Andreopoulos B."/>
            <person name="Baker S."/>
            <person name="Barry K."/>
            <person name="Bills G."/>
            <person name="Bluhm B."/>
            <person name="Cannon C."/>
            <person name="Castanera R."/>
            <person name="Culley D."/>
            <person name="Daum C."/>
            <person name="Ezra D."/>
            <person name="Gonzalez J."/>
            <person name="Henrissat B."/>
            <person name="Kuo A."/>
            <person name="Liang C."/>
            <person name="Lipzen A."/>
            <person name="Lutzoni F."/>
            <person name="Magnuson J."/>
            <person name="Mondo S."/>
            <person name="Nolan M."/>
            <person name="Ohm R."/>
            <person name="Pangilinan J."/>
            <person name="Park H.-J."/>
            <person name="Ramirez L."/>
            <person name="Alfaro M."/>
            <person name="Sun H."/>
            <person name="Tritt A."/>
            <person name="Yoshinaga Y."/>
            <person name="Zwiers L.-H."/>
            <person name="Turgeon B."/>
            <person name="Goodwin S."/>
            <person name="Spatafora J."/>
            <person name="Crous P."/>
            <person name="Grigoriev I."/>
        </authorList>
    </citation>
    <scope>NUCLEOTIDE SEQUENCE</scope>
    <source>
        <strain evidence="2">CBS 379.55</strain>
    </source>
</reference>
<dbReference type="Proteomes" id="UP000800097">
    <property type="component" value="Unassembled WGS sequence"/>
</dbReference>
<organism evidence="2 3">
    <name type="scientific">Westerdykella ornata</name>
    <dbReference type="NCBI Taxonomy" id="318751"/>
    <lineage>
        <taxon>Eukaryota</taxon>
        <taxon>Fungi</taxon>
        <taxon>Dikarya</taxon>
        <taxon>Ascomycota</taxon>
        <taxon>Pezizomycotina</taxon>
        <taxon>Dothideomycetes</taxon>
        <taxon>Pleosporomycetidae</taxon>
        <taxon>Pleosporales</taxon>
        <taxon>Sporormiaceae</taxon>
        <taxon>Westerdykella</taxon>
    </lineage>
</organism>
<dbReference type="OrthoDB" id="510958at2759"/>
<protein>
    <recommendedName>
        <fullName evidence="4">Histone deacetylase complex subunit SAP30 Sin3 binding domain-containing protein</fullName>
    </recommendedName>
</protein>
<feature type="region of interest" description="Disordered" evidence="1">
    <location>
        <begin position="1"/>
        <end position="72"/>
    </location>
</feature>
<proteinExistence type="predicted"/>
<feature type="compositionally biased region" description="Basic and acidic residues" evidence="1">
    <location>
        <begin position="7"/>
        <end position="19"/>
    </location>
</feature>
<sequence>MPPAKRAAPEDPLSLKEKLNSVQAPGARGRRIGTANVTNGSHLKEVITSTADSASTSSSQTEQSASGISWTSQDRTLLQGYRRAYRLDTPSSFKNPLSNIVLGSGIGLCSPTMARPKSKRRVHKDQLAMAVRKNFNANGVNETDVLVDLLYKVKHQDKEFRARFAPRK</sequence>
<dbReference type="RefSeq" id="XP_033649040.1">
    <property type="nucleotide sequence ID" value="XM_033799417.1"/>
</dbReference>
<dbReference type="InterPro" id="IPR038291">
    <property type="entry name" value="SAP30_C_sf"/>
</dbReference>
<keyword evidence="3" id="KW-1185">Reference proteome</keyword>